<evidence type="ECO:0000313" key="2">
    <source>
        <dbReference type="EMBL" id="KAK5706359.1"/>
    </source>
</evidence>
<feature type="compositionally biased region" description="Basic and acidic residues" evidence="1">
    <location>
        <begin position="59"/>
        <end position="78"/>
    </location>
</feature>
<feature type="compositionally biased region" description="Basic and acidic residues" evidence="1">
    <location>
        <begin position="174"/>
        <end position="192"/>
    </location>
</feature>
<protein>
    <submittedName>
        <fullName evidence="2">Uncharacterized protein</fullName>
    </submittedName>
</protein>
<feature type="compositionally biased region" description="Basic and acidic residues" evidence="1">
    <location>
        <begin position="8"/>
        <end position="18"/>
    </location>
</feature>
<evidence type="ECO:0000256" key="1">
    <source>
        <dbReference type="SAM" id="MobiDB-lite"/>
    </source>
</evidence>
<name>A0AAN8A5U1_9PEZI</name>
<dbReference type="AlphaFoldDB" id="A0AAN8A5U1"/>
<dbReference type="Proteomes" id="UP001310594">
    <property type="component" value="Unassembled WGS sequence"/>
</dbReference>
<evidence type="ECO:0000313" key="3">
    <source>
        <dbReference type="Proteomes" id="UP001310594"/>
    </source>
</evidence>
<feature type="compositionally biased region" description="Low complexity" evidence="1">
    <location>
        <begin position="81"/>
        <end position="99"/>
    </location>
</feature>
<sequence length="641" mass="67657">MSSVLRPPPKDGKGDGARRRGAAPKQKSGRNPLIGKDGKVKVELTAEQKRARAAVSAAEMKRDGGLASLIKDDPDPRGLKALAEAQARLEETTAATEAARAAREATPEDGEIDESGQDRLKSGDGAVDTTSTRRTTRSSTKSEEPLDLPAVPESANVGEPTKRSPKAKAVTFKPKTETSAEKKSAGKPEGVTKPKKVARPKTATKLKATKANAVSSKPSVTEARSPLPAPPTFDRTAQHAASAEKYLGQLHALDTRILNDRIMVVGRENATSDKGGIFEHGWSALVNAKIACSKIHLQVYGLEKATALAEAREVANKEDTQIPEATVIPPKFAYTAQHAATAKSCIAKLSALEDRILNDRIIATSDKHCDMGIYEDALNAIDDAHFACTKIVEGVEADGTEDTMAAFVWWDAHIKSNEAGKSSPTHTALVDNGPNDITAASGGDTAVQTTSQQTNSQVSDELHANAYTAAEEAPVGCITPGMTEPESPVMHSEPPSESIPNWDLMGVVTPGAASPPSADGDIYGSPKRSISQIYDEQHEASVRSPKQLRLDVELDAVLVASTENGVLETADDQTLVSPAYSTGDAPNSAFSGTLNDDAAQASTNNETEGVAAETEGLETDISNALIESTKEIVSSWPPLDK</sequence>
<accession>A0AAN8A5U1</accession>
<feature type="compositionally biased region" description="Basic residues" evidence="1">
    <location>
        <begin position="193"/>
        <end position="208"/>
    </location>
</feature>
<feature type="region of interest" description="Disordered" evidence="1">
    <location>
        <begin position="55"/>
        <end position="234"/>
    </location>
</feature>
<comment type="caution">
    <text evidence="2">The sequence shown here is derived from an EMBL/GenBank/DDBJ whole genome shotgun (WGS) entry which is preliminary data.</text>
</comment>
<feature type="region of interest" description="Disordered" evidence="1">
    <location>
        <begin position="476"/>
        <end position="499"/>
    </location>
</feature>
<organism evidence="2 3">
    <name type="scientific">Elasticomyces elasticus</name>
    <dbReference type="NCBI Taxonomy" id="574655"/>
    <lineage>
        <taxon>Eukaryota</taxon>
        <taxon>Fungi</taxon>
        <taxon>Dikarya</taxon>
        <taxon>Ascomycota</taxon>
        <taxon>Pezizomycotina</taxon>
        <taxon>Dothideomycetes</taxon>
        <taxon>Dothideomycetidae</taxon>
        <taxon>Mycosphaerellales</taxon>
        <taxon>Teratosphaeriaceae</taxon>
        <taxon>Elasticomyces</taxon>
    </lineage>
</organism>
<feature type="region of interest" description="Disordered" evidence="1">
    <location>
        <begin position="419"/>
        <end position="457"/>
    </location>
</feature>
<feature type="compositionally biased region" description="Low complexity" evidence="1">
    <location>
        <begin position="129"/>
        <end position="139"/>
    </location>
</feature>
<proteinExistence type="predicted"/>
<reference evidence="2" key="1">
    <citation type="submission" date="2023-08" db="EMBL/GenBank/DDBJ databases">
        <title>Black Yeasts Isolated from many extreme environments.</title>
        <authorList>
            <person name="Coleine C."/>
            <person name="Stajich J.E."/>
            <person name="Selbmann L."/>
        </authorList>
    </citation>
    <scope>NUCLEOTIDE SEQUENCE</scope>
    <source>
        <strain evidence="2">CCFEE 5810</strain>
    </source>
</reference>
<feature type="region of interest" description="Disordered" evidence="1">
    <location>
        <begin position="1"/>
        <end position="40"/>
    </location>
</feature>
<feature type="region of interest" description="Disordered" evidence="1">
    <location>
        <begin position="599"/>
        <end position="618"/>
    </location>
</feature>
<dbReference type="EMBL" id="JAVRQU010000002">
    <property type="protein sequence ID" value="KAK5706359.1"/>
    <property type="molecule type" value="Genomic_DNA"/>
</dbReference>
<feature type="compositionally biased region" description="Low complexity" evidence="1">
    <location>
        <begin position="445"/>
        <end position="457"/>
    </location>
</feature>
<gene>
    <name evidence="2" type="ORF">LTR97_001347</name>
</gene>